<proteinExistence type="predicted"/>
<dbReference type="GO" id="GO:0016757">
    <property type="term" value="F:glycosyltransferase activity"/>
    <property type="evidence" value="ECO:0007669"/>
    <property type="project" value="InterPro"/>
</dbReference>
<dbReference type="EMBL" id="CP044232">
    <property type="protein sequence ID" value="QEW04298.1"/>
    <property type="molecule type" value="Genomic_DNA"/>
</dbReference>
<reference evidence="2" key="1">
    <citation type="submission" date="2019-09" db="EMBL/GenBank/DDBJ databases">
        <title>Mumia zhuanghuii sp. nov. isolated from the intestinal contents of plateau pika (Ochotona curzoniae) in the Qinghai-Tibet plateau of China.</title>
        <authorList>
            <person name="Tian Z."/>
        </authorList>
    </citation>
    <scope>NUCLEOTIDE SEQUENCE [LARGE SCALE GENOMIC DNA]</scope>
    <source>
        <strain evidence="2">L-031</strain>
    </source>
</reference>
<dbReference type="SUPFAM" id="SSF53448">
    <property type="entry name" value="Nucleotide-diphospho-sugar transferases"/>
    <property type="match status" value="1"/>
</dbReference>
<dbReference type="KEGG" id="mlz:F6J85_15170"/>
<dbReference type="InterPro" id="IPR029044">
    <property type="entry name" value="Nucleotide-diphossugar_trans"/>
</dbReference>
<evidence type="ECO:0000313" key="2">
    <source>
        <dbReference type="Proteomes" id="UP000325516"/>
    </source>
</evidence>
<dbReference type="Pfam" id="PF05704">
    <property type="entry name" value="Caps_synth"/>
    <property type="match status" value="1"/>
</dbReference>
<dbReference type="InterPro" id="IPR008441">
    <property type="entry name" value="AfumC-like_glycosyl_Trfase"/>
</dbReference>
<protein>
    <recommendedName>
        <fullName evidence="3">Capsular biosynthesis protein</fullName>
    </recommendedName>
</protein>
<keyword evidence="2" id="KW-1185">Reference proteome</keyword>
<sequence>MAHIVRPATGSDGTSPSFLAGLAAQLSRVEKFKDAVDPAAVRRGSRVVTEFFRRRTDELRQAAGLPAGPGSSAVGRRLAAEEGARARDVPLPVYSYWNTGVDDAPDIVRACVTQLQRLHVDVRMLDAVSVRRLIDIPPRIQSVLERDHPAHFADYVRVALLERHGGIWVDATCWVPRPLGDVIRPLLGAGVLYPRWATGQIGNWFIASTPGSLVIRLQRAALEMWWAERDDLPDYFLYHRIFEALRALIPEFRGQWAEAAHLSSAASHVLQLSMMQPWSPEVAGVIDDISIVQKLSYKYDPASVPGDSILQHLLTTRRLT</sequence>
<evidence type="ECO:0000313" key="1">
    <source>
        <dbReference type="EMBL" id="QEW04298.1"/>
    </source>
</evidence>
<dbReference type="Gene3D" id="3.90.550.20">
    <property type="match status" value="1"/>
</dbReference>
<dbReference type="Proteomes" id="UP000325516">
    <property type="component" value="Chromosome"/>
</dbReference>
<gene>
    <name evidence="1" type="ORF">F6J85_15170</name>
</gene>
<evidence type="ECO:0008006" key="3">
    <source>
        <dbReference type="Google" id="ProtNLM"/>
    </source>
</evidence>
<name>A0A5J6L784_9MICO</name>
<dbReference type="AlphaFoldDB" id="A0A5J6L784"/>
<accession>A0A5J6L784</accession>
<dbReference type="RefSeq" id="WP_150926305.1">
    <property type="nucleotide sequence ID" value="NZ_CP044232.1"/>
</dbReference>
<organism evidence="1 2">
    <name type="scientific">Microbacterium lushaniae</name>
    <dbReference type="NCBI Taxonomy" id="2614639"/>
    <lineage>
        <taxon>Bacteria</taxon>
        <taxon>Bacillati</taxon>
        <taxon>Actinomycetota</taxon>
        <taxon>Actinomycetes</taxon>
        <taxon>Micrococcales</taxon>
        <taxon>Microbacteriaceae</taxon>
        <taxon>Microbacterium</taxon>
    </lineage>
</organism>